<organism evidence="4">
    <name type="scientific">Soboliphyme baturini</name>
    <dbReference type="NCBI Taxonomy" id="241478"/>
    <lineage>
        <taxon>Eukaryota</taxon>
        <taxon>Metazoa</taxon>
        <taxon>Ecdysozoa</taxon>
        <taxon>Nematoda</taxon>
        <taxon>Enoplea</taxon>
        <taxon>Dorylaimia</taxon>
        <taxon>Dioctophymatida</taxon>
        <taxon>Dioctophymatoidea</taxon>
        <taxon>Soboliphymatidae</taxon>
        <taxon>Soboliphyme</taxon>
    </lineage>
</organism>
<reference evidence="4" key="1">
    <citation type="submission" date="2016-06" db="UniProtKB">
        <authorList>
            <consortium name="WormBaseParasite"/>
        </authorList>
    </citation>
    <scope>IDENTIFICATION</scope>
</reference>
<accession>A0A183IFH1</accession>
<dbReference type="Proteomes" id="UP000270296">
    <property type="component" value="Unassembled WGS sequence"/>
</dbReference>
<dbReference type="OrthoDB" id="5832893at2759"/>
<evidence type="ECO:0000313" key="4">
    <source>
        <dbReference type="WBParaSite" id="SBAD_0000247801-mRNA-1"/>
    </source>
</evidence>
<protein>
    <submittedName>
        <fullName evidence="4">Small integral membrane protein 8</fullName>
    </submittedName>
</protein>
<feature type="transmembrane region" description="Helical" evidence="1">
    <location>
        <begin position="30"/>
        <end position="54"/>
    </location>
</feature>
<sequence length="115" mass="14039">MHPQTRSSYEVRRSIMPQFIRRFLYRNPKFIFYFAVGGTAVLYMIPSLKGYYYYFTLSKEDYENYYERESLKSMNRARFGEGLIIPFFDSTFNLFSREVVEKKKKELEKYEVSHK</sequence>
<reference evidence="2 3" key="2">
    <citation type="submission" date="2018-11" db="EMBL/GenBank/DDBJ databases">
        <authorList>
            <consortium name="Pathogen Informatics"/>
        </authorList>
    </citation>
    <scope>NUCLEOTIDE SEQUENCE [LARGE SCALE GENOMIC DNA]</scope>
</reference>
<name>A0A183IFH1_9BILA</name>
<gene>
    <name evidence="2" type="ORF">SBAD_LOCUS2365</name>
</gene>
<evidence type="ECO:0000313" key="2">
    <source>
        <dbReference type="EMBL" id="VDO97399.1"/>
    </source>
</evidence>
<proteinExistence type="predicted"/>
<evidence type="ECO:0000256" key="1">
    <source>
        <dbReference type="SAM" id="Phobius"/>
    </source>
</evidence>
<dbReference type="WBParaSite" id="SBAD_0000247801-mRNA-1">
    <property type="protein sequence ID" value="SBAD_0000247801-mRNA-1"/>
    <property type="gene ID" value="SBAD_0000247801"/>
</dbReference>
<keyword evidence="1" id="KW-1133">Transmembrane helix</keyword>
<evidence type="ECO:0000313" key="3">
    <source>
        <dbReference type="Proteomes" id="UP000270296"/>
    </source>
</evidence>
<keyword evidence="3" id="KW-1185">Reference proteome</keyword>
<dbReference type="EMBL" id="UZAM01007192">
    <property type="protein sequence ID" value="VDO97399.1"/>
    <property type="molecule type" value="Genomic_DNA"/>
</dbReference>
<keyword evidence="1" id="KW-0812">Transmembrane</keyword>
<dbReference type="AlphaFoldDB" id="A0A183IFH1"/>
<keyword evidence="1" id="KW-0472">Membrane</keyword>